<dbReference type="OrthoDB" id="1700985at2759"/>
<dbReference type="OMA" id="CFAYCEL"/>
<feature type="domain" description="Disease resistance protein winged helix" evidence="4">
    <location>
        <begin position="98"/>
        <end position="143"/>
    </location>
</feature>
<sequence length="359" mass="41404">MNARSFENHALKDGGLELNDELMKVGRRIVKKCNGLPLALKTIGCLLRTKSSTSDWKSILESDIWELPKEDNEIIPALFMSYRYLPSHLKRCFAYCALFPKDYMFVKEELILLWMTQNFLQSPQQIRHPEEVGEEYFNDLLSRVSKMSMHFGELKNLQVLNPFFVDRNSEPITRQLGTLGGLNLHGSLSINDVQNILNHLDALKANVKDKHLVELELNWKSDHIPDDPRKEKDVLQNLQPSKHLENLSIRNYNGIEFPSWVFDNSLSNLVFLLLQDWLKAFWLHTWPSCCWPRKQTSGPDGIVSIGAEFYGSNSSFASLESLEFHNMKECDAIQKAKEPGQRAPPRPKRTLKKPLKLLD</sequence>
<feature type="domain" description="R13L1/DRL21-like LRR repeat region" evidence="5">
    <location>
        <begin position="177"/>
        <end position="277"/>
    </location>
</feature>
<evidence type="ECO:0000313" key="6">
    <source>
        <dbReference type="EMBL" id="ESW23795.1"/>
    </source>
</evidence>
<keyword evidence="1" id="KW-0677">Repeat</keyword>
<evidence type="ECO:0000256" key="3">
    <source>
        <dbReference type="SAM" id="MobiDB-lite"/>
    </source>
</evidence>
<evidence type="ECO:0000259" key="4">
    <source>
        <dbReference type="Pfam" id="PF23559"/>
    </source>
</evidence>
<gene>
    <name evidence="6" type="ORF">PHAVU_004G076000g</name>
</gene>
<dbReference type="InterPro" id="IPR036388">
    <property type="entry name" value="WH-like_DNA-bd_sf"/>
</dbReference>
<dbReference type="STRING" id="3885.V7C3C5"/>
<proteinExistence type="predicted"/>
<feature type="region of interest" description="Disordered" evidence="3">
    <location>
        <begin position="334"/>
        <end position="359"/>
    </location>
</feature>
<protein>
    <submittedName>
        <fullName evidence="6">Uncharacterized protein</fullName>
    </submittedName>
</protein>
<dbReference type="InterPro" id="IPR042197">
    <property type="entry name" value="Apaf_helical"/>
</dbReference>
<dbReference type="InterPro" id="IPR056789">
    <property type="entry name" value="LRR_R13L1-DRL21"/>
</dbReference>
<keyword evidence="7" id="KW-1185">Reference proteome</keyword>
<evidence type="ECO:0000259" key="5">
    <source>
        <dbReference type="Pfam" id="PF25019"/>
    </source>
</evidence>
<dbReference type="GO" id="GO:0098542">
    <property type="term" value="P:defense response to other organism"/>
    <property type="evidence" value="ECO:0007669"/>
    <property type="project" value="TreeGrafter"/>
</dbReference>
<dbReference type="Gene3D" id="3.80.10.10">
    <property type="entry name" value="Ribonuclease Inhibitor"/>
    <property type="match status" value="1"/>
</dbReference>
<dbReference type="Gramene" id="ESW23795">
    <property type="protein sequence ID" value="ESW23795"/>
    <property type="gene ID" value="PHAVU_004G076000g"/>
</dbReference>
<dbReference type="EMBL" id="CM002291">
    <property type="protein sequence ID" value="ESW23795.1"/>
    <property type="molecule type" value="Genomic_DNA"/>
</dbReference>
<dbReference type="InterPro" id="IPR044974">
    <property type="entry name" value="Disease_R_plants"/>
</dbReference>
<evidence type="ECO:0000313" key="7">
    <source>
        <dbReference type="Proteomes" id="UP000000226"/>
    </source>
</evidence>
<dbReference type="Pfam" id="PF25019">
    <property type="entry name" value="LRR_R13L1-DRL21"/>
    <property type="match status" value="1"/>
</dbReference>
<reference evidence="7" key="1">
    <citation type="journal article" date="2014" name="Nat. Genet.">
        <title>A reference genome for common bean and genome-wide analysis of dual domestications.</title>
        <authorList>
            <person name="Schmutz J."/>
            <person name="McClean P.E."/>
            <person name="Mamidi S."/>
            <person name="Wu G.A."/>
            <person name="Cannon S.B."/>
            <person name="Grimwood J."/>
            <person name="Jenkins J."/>
            <person name="Shu S."/>
            <person name="Song Q."/>
            <person name="Chavarro C."/>
            <person name="Torres-Torres M."/>
            <person name="Geffroy V."/>
            <person name="Moghaddam S.M."/>
            <person name="Gao D."/>
            <person name="Abernathy B."/>
            <person name="Barry K."/>
            <person name="Blair M."/>
            <person name="Brick M.A."/>
            <person name="Chovatia M."/>
            <person name="Gepts P."/>
            <person name="Goodstein D.M."/>
            <person name="Gonzales M."/>
            <person name="Hellsten U."/>
            <person name="Hyten D.L."/>
            <person name="Jia G."/>
            <person name="Kelly J.D."/>
            <person name="Kudrna D."/>
            <person name="Lee R."/>
            <person name="Richard M.M."/>
            <person name="Miklas P.N."/>
            <person name="Osorno J.M."/>
            <person name="Rodrigues J."/>
            <person name="Thareau V."/>
            <person name="Urrea C.A."/>
            <person name="Wang M."/>
            <person name="Yu Y."/>
            <person name="Zhang M."/>
            <person name="Wing R.A."/>
            <person name="Cregan P.B."/>
            <person name="Rokhsar D.S."/>
            <person name="Jackson S.A."/>
        </authorList>
    </citation>
    <scope>NUCLEOTIDE SEQUENCE [LARGE SCALE GENOMIC DNA]</scope>
    <source>
        <strain evidence="7">cv. G19833</strain>
    </source>
</reference>
<dbReference type="GO" id="GO:0043531">
    <property type="term" value="F:ADP binding"/>
    <property type="evidence" value="ECO:0007669"/>
    <property type="project" value="InterPro"/>
</dbReference>
<evidence type="ECO:0000256" key="1">
    <source>
        <dbReference type="ARBA" id="ARBA00022737"/>
    </source>
</evidence>
<dbReference type="SUPFAM" id="SSF52540">
    <property type="entry name" value="P-loop containing nucleoside triphosphate hydrolases"/>
    <property type="match status" value="1"/>
</dbReference>
<feature type="compositionally biased region" description="Basic residues" evidence="3">
    <location>
        <begin position="345"/>
        <end position="359"/>
    </location>
</feature>
<evidence type="ECO:0000256" key="2">
    <source>
        <dbReference type="ARBA" id="ARBA00022821"/>
    </source>
</evidence>
<keyword evidence="2" id="KW-0611">Plant defense</keyword>
<dbReference type="InterPro" id="IPR027417">
    <property type="entry name" value="P-loop_NTPase"/>
</dbReference>
<dbReference type="AlphaFoldDB" id="V7C3C5"/>
<dbReference type="Gene3D" id="1.10.10.10">
    <property type="entry name" value="Winged helix-like DNA-binding domain superfamily/Winged helix DNA-binding domain"/>
    <property type="match status" value="1"/>
</dbReference>
<dbReference type="Proteomes" id="UP000000226">
    <property type="component" value="Chromosome 4"/>
</dbReference>
<dbReference type="PANTHER" id="PTHR23155:SF1221">
    <property type="entry name" value="OS11G0481150 PROTEIN"/>
    <property type="match status" value="1"/>
</dbReference>
<dbReference type="InterPro" id="IPR032675">
    <property type="entry name" value="LRR_dom_sf"/>
</dbReference>
<organism evidence="6 7">
    <name type="scientific">Phaseolus vulgaris</name>
    <name type="common">Kidney bean</name>
    <name type="synonym">French bean</name>
    <dbReference type="NCBI Taxonomy" id="3885"/>
    <lineage>
        <taxon>Eukaryota</taxon>
        <taxon>Viridiplantae</taxon>
        <taxon>Streptophyta</taxon>
        <taxon>Embryophyta</taxon>
        <taxon>Tracheophyta</taxon>
        <taxon>Spermatophyta</taxon>
        <taxon>Magnoliopsida</taxon>
        <taxon>eudicotyledons</taxon>
        <taxon>Gunneridae</taxon>
        <taxon>Pentapetalae</taxon>
        <taxon>rosids</taxon>
        <taxon>fabids</taxon>
        <taxon>Fabales</taxon>
        <taxon>Fabaceae</taxon>
        <taxon>Papilionoideae</taxon>
        <taxon>50 kb inversion clade</taxon>
        <taxon>NPAAA clade</taxon>
        <taxon>indigoferoid/millettioid clade</taxon>
        <taxon>Phaseoleae</taxon>
        <taxon>Phaseolus</taxon>
    </lineage>
</organism>
<dbReference type="Pfam" id="PF23559">
    <property type="entry name" value="WHD_DRP"/>
    <property type="match status" value="1"/>
</dbReference>
<accession>V7C3C5</accession>
<dbReference type="PANTHER" id="PTHR23155">
    <property type="entry name" value="DISEASE RESISTANCE PROTEIN RP"/>
    <property type="match status" value="1"/>
</dbReference>
<name>V7C3C5_PHAVU</name>
<dbReference type="eggNOG" id="KOG4658">
    <property type="taxonomic scope" value="Eukaryota"/>
</dbReference>
<dbReference type="Gene3D" id="1.10.8.430">
    <property type="entry name" value="Helical domain of apoptotic protease-activating factors"/>
    <property type="match status" value="1"/>
</dbReference>
<dbReference type="InterPro" id="IPR058922">
    <property type="entry name" value="WHD_DRP"/>
</dbReference>